<accession>A0A0F9XFD5</accession>
<dbReference type="Pfam" id="PF07362">
    <property type="entry name" value="CcdA"/>
    <property type="match status" value="1"/>
</dbReference>
<evidence type="ECO:0000256" key="1">
    <source>
        <dbReference type="ARBA" id="ARBA00022649"/>
    </source>
</evidence>
<keyword evidence="1" id="KW-1277">Toxin-antitoxin system</keyword>
<dbReference type="EMBL" id="LAZR01000056">
    <property type="protein sequence ID" value="KKN97721.1"/>
    <property type="molecule type" value="Genomic_DNA"/>
</dbReference>
<name>A0A0F9XFD5_9ZZZZ</name>
<protein>
    <recommendedName>
        <fullName evidence="3">Acetoacetyl-CoA synthase</fullName>
    </recommendedName>
</protein>
<evidence type="ECO:0000313" key="2">
    <source>
        <dbReference type="EMBL" id="KKN97721.1"/>
    </source>
</evidence>
<comment type="caution">
    <text evidence="2">The sequence shown here is derived from an EMBL/GenBank/DDBJ whole genome shotgun (WGS) entry which is preliminary data.</text>
</comment>
<gene>
    <name evidence="2" type="ORF">LCGC14_0155350</name>
</gene>
<dbReference type="InterPro" id="IPR009956">
    <property type="entry name" value="Post-segregation_anti-tox_CcdA"/>
</dbReference>
<sequence>MAALYNTAAPKKAANLSVNSDLLQKSRALNINLSATLERALREELAKYEASQWVEENRAAITSYNEFVEQHGCFGDEFREL</sequence>
<evidence type="ECO:0008006" key="3">
    <source>
        <dbReference type="Google" id="ProtNLM"/>
    </source>
</evidence>
<organism evidence="2">
    <name type="scientific">marine sediment metagenome</name>
    <dbReference type="NCBI Taxonomy" id="412755"/>
    <lineage>
        <taxon>unclassified sequences</taxon>
        <taxon>metagenomes</taxon>
        <taxon>ecological metagenomes</taxon>
    </lineage>
</organism>
<dbReference type="AlphaFoldDB" id="A0A0F9XFD5"/>
<proteinExistence type="predicted"/>
<reference evidence="2" key="1">
    <citation type="journal article" date="2015" name="Nature">
        <title>Complex archaea that bridge the gap between prokaryotes and eukaryotes.</title>
        <authorList>
            <person name="Spang A."/>
            <person name="Saw J.H."/>
            <person name="Jorgensen S.L."/>
            <person name="Zaremba-Niedzwiedzka K."/>
            <person name="Martijn J."/>
            <person name="Lind A.E."/>
            <person name="van Eijk R."/>
            <person name="Schleper C."/>
            <person name="Guy L."/>
            <person name="Ettema T.J."/>
        </authorList>
    </citation>
    <scope>NUCLEOTIDE SEQUENCE</scope>
</reference>